<dbReference type="InterPro" id="IPR002305">
    <property type="entry name" value="aa-tRNA-synth_Ic"/>
</dbReference>
<name>A0A6N9H674_9MICO</name>
<gene>
    <name evidence="11" type="primary">tyrS</name>
    <name evidence="13" type="ORF">GSY69_05570</name>
</gene>
<comment type="caution">
    <text evidence="11">Lacks conserved residue(s) required for the propagation of feature annotation.</text>
</comment>
<reference evidence="13 14" key="1">
    <citation type="submission" date="2020-01" db="EMBL/GenBank/DDBJ databases">
        <authorList>
            <person name="Deng T."/>
        </authorList>
    </citation>
    <scope>NUCLEOTIDE SEQUENCE [LARGE SCALE GENOMIC DNA]</scope>
    <source>
        <strain evidence="13 14">5221</strain>
    </source>
</reference>
<evidence type="ECO:0000256" key="1">
    <source>
        <dbReference type="ARBA" id="ARBA00004496"/>
    </source>
</evidence>
<accession>A0A6N9H674</accession>
<dbReference type="Proteomes" id="UP000469215">
    <property type="component" value="Unassembled WGS sequence"/>
</dbReference>
<dbReference type="InterPro" id="IPR002307">
    <property type="entry name" value="Tyr-tRNA-ligase"/>
</dbReference>
<evidence type="ECO:0000256" key="8">
    <source>
        <dbReference type="ARBA" id="ARBA00023146"/>
    </source>
</evidence>
<dbReference type="GO" id="GO:0003723">
    <property type="term" value="F:RNA binding"/>
    <property type="evidence" value="ECO:0007669"/>
    <property type="project" value="UniProtKB-KW"/>
</dbReference>
<dbReference type="FunFam" id="1.10.240.10:FF:000001">
    <property type="entry name" value="Tyrosine--tRNA ligase"/>
    <property type="match status" value="1"/>
</dbReference>
<evidence type="ECO:0000256" key="9">
    <source>
        <dbReference type="ARBA" id="ARBA00048248"/>
    </source>
</evidence>
<keyword evidence="4 11" id="KW-0547">Nucleotide-binding</keyword>
<evidence type="ECO:0000256" key="3">
    <source>
        <dbReference type="ARBA" id="ARBA00022598"/>
    </source>
</evidence>
<dbReference type="InterPro" id="IPR001412">
    <property type="entry name" value="aa-tRNA-synth_I_CS"/>
</dbReference>
<evidence type="ECO:0000256" key="10">
    <source>
        <dbReference type="ARBA" id="ARBA00060965"/>
    </source>
</evidence>
<evidence type="ECO:0000313" key="14">
    <source>
        <dbReference type="Proteomes" id="UP000469215"/>
    </source>
</evidence>
<dbReference type="Pfam" id="PF00579">
    <property type="entry name" value="tRNA-synt_1b"/>
    <property type="match status" value="1"/>
</dbReference>
<dbReference type="FunFam" id="3.40.50.620:FF:000008">
    <property type="entry name" value="Tyrosine--tRNA ligase"/>
    <property type="match status" value="1"/>
</dbReference>
<dbReference type="SUPFAM" id="SSF52374">
    <property type="entry name" value="Nucleotidylyl transferase"/>
    <property type="match status" value="1"/>
</dbReference>
<keyword evidence="6 12" id="KW-0694">RNA-binding</keyword>
<keyword evidence="7 11" id="KW-0648">Protein biosynthesis</keyword>
<dbReference type="HAMAP" id="MF_02006">
    <property type="entry name" value="Tyr_tRNA_synth_type1"/>
    <property type="match status" value="1"/>
</dbReference>
<dbReference type="NCBIfam" id="TIGR00234">
    <property type="entry name" value="tyrS"/>
    <property type="match status" value="1"/>
</dbReference>
<comment type="subunit">
    <text evidence="11">Homodimer.</text>
</comment>
<dbReference type="PANTHER" id="PTHR11766:SF0">
    <property type="entry name" value="TYROSINE--TRNA LIGASE, MITOCHONDRIAL"/>
    <property type="match status" value="1"/>
</dbReference>
<dbReference type="SUPFAM" id="SSF55174">
    <property type="entry name" value="Alpha-L RNA-binding motif"/>
    <property type="match status" value="1"/>
</dbReference>
<dbReference type="Gene3D" id="3.10.290.10">
    <property type="entry name" value="RNA-binding S4 domain"/>
    <property type="match status" value="1"/>
</dbReference>
<evidence type="ECO:0000256" key="5">
    <source>
        <dbReference type="ARBA" id="ARBA00022840"/>
    </source>
</evidence>
<dbReference type="InterPro" id="IPR024107">
    <property type="entry name" value="Tyr-tRNA-ligase_bac_1"/>
</dbReference>
<feature type="short sequence motif" description="'KMSKS' region" evidence="11">
    <location>
        <begin position="230"/>
        <end position="234"/>
    </location>
</feature>
<keyword evidence="8 11" id="KW-0030">Aminoacyl-tRNA synthetase</keyword>
<dbReference type="GO" id="GO:0005524">
    <property type="term" value="F:ATP binding"/>
    <property type="evidence" value="ECO:0007669"/>
    <property type="project" value="UniProtKB-UniRule"/>
</dbReference>
<dbReference type="GO" id="GO:0006437">
    <property type="term" value="P:tyrosyl-tRNA aminoacylation"/>
    <property type="evidence" value="ECO:0007669"/>
    <property type="project" value="UniProtKB-UniRule"/>
</dbReference>
<feature type="binding site" evidence="11">
    <location>
        <position position="170"/>
    </location>
    <ligand>
        <name>L-tyrosine</name>
        <dbReference type="ChEBI" id="CHEBI:58315"/>
    </ligand>
</feature>
<dbReference type="InterPro" id="IPR014729">
    <property type="entry name" value="Rossmann-like_a/b/a_fold"/>
</dbReference>
<dbReference type="CDD" id="cd00805">
    <property type="entry name" value="TyrRS_core"/>
    <property type="match status" value="1"/>
</dbReference>
<dbReference type="PANTHER" id="PTHR11766">
    <property type="entry name" value="TYROSYL-TRNA SYNTHETASE"/>
    <property type="match status" value="1"/>
</dbReference>
<dbReference type="GO" id="GO:0005829">
    <property type="term" value="C:cytosol"/>
    <property type="evidence" value="ECO:0007669"/>
    <property type="project" value="TreeGrafter"/>
</dbReference>
<dbReference type="PROSITE" id="PS50889">
    <property type="entry name" value="S4"/>
    <property type="match status" value="1"/>
</dbReference>
<keyword evidence="5 11" id="KW-0067">ATP-binding</keyword>
<dbReference type="EMBL" id="WWEQ01000017">
    <property type="protein sequence ID" value="MYM19449.1"/>
    <property type="molecule type" value="Genomic_DNA"/>
</dbReference>
<dbReference type="GO" id="GO:0042803">
    <property type="term" value="F:protein homodimerization activity"/>
    <property type="evidence" value="ECO:0007669"/>
    <property type="project" value="UniProtKB-ARBA"/>
</dbReference>
<comment type="function">
    <text evidence="11">Catalyzes the attachment of tyrosine to tRNA(Tyr) in a two-step reaction: tyrosine is first activated by ATP to form Tyr-AMP and then transferred to the acceptor end of tRNA(Tyr).</text>
</comment>
<dbReference type="InterPro" id="IPR036986">
    <property type="entry name" value="S4_RNA-bd_sf"/>
</dbReference>
<comment type="catalytic activity">
    <reaction evidence="9 11">
        <text>tRNA(Tyr) + L-tyrosine + ATP = L-tyrosyl-tRNA(Tyr) + AMP + diphosphate + H(+)</text>
        <dbReference type="Rhea" id="RHEA:10220"/>
        <dbReference type="Rhea" id="RHEA-COMP:9706"/>
        <dbReference type="Rhea" id="RHEA-COMP:9707"/>
        <dbReference type="ChEBI" id="CHEBI:15378"/>
        <dbReference type="ChEBI" id="CHEBI:30616"/>
        <dbReference type="ChEBI" id="CHEBI:33019"/>
        <dbReference type="ChEBI" id="CHEBI:58315"/>
        <dbReference type="ChEBI" id="CHEBI:78442"/>
        <dbReference type="ChEBI" id="CHEBI:78536"/>
        <dbReference type="ChEBI" id="CHEBI:456215"/>
        <dbReference type="EC" id="6.1.1.1"/>
    </reaction>
</comment>
<sequence length="431" mass="46272">MTDILGDLQARDIVAQTTDEDALRRDLDAGPLTFYVGFDPTAPSLHMGNLVQLLVARRLQRAGHNPLALVGGATGLIGDPRMSSERNLNSREVVAEWVGRIRGQVEKFLDFDGPHAARMVNNLDWTGGVSAIDFLRDIGKHFPVNRMLAKEAVSARLNSESGISFTEFSYQILQGNDYLELYRRYGCTLQTGGSDQWGNLTSGTDLIRRVEQGHVHALSTRLITKADGTKFGKTESGTVWLDSALTSPYAFSQFWLNAADADAPGYLRVFSLRPLEEIEQLIAAFRAAPHTRLVQKALAEEVTALVHGPEATAQAFAAADALFGTGDLAALEPATLSAAVDSLPTARLPRSALTAGIPVLDAFVEAFAGSGSLKSKGEVRQAIKQGGAYINNAKVDSDAAVIDAQRVLDAGESAVAVLRRGKKTLAALRFA</sequence>
<comment type="subcellular location">
    <subcellularLocation>
        <location evidence="1 11">Cytoplasm</location>
    </subcellularLocation>
</comment>
<dbReference type="RefSeq" id="WP_160952884.1">
    <property type="nucleotide sequence ID" value="NZ_WWEQ01000017.1"/>
</dbReference>
<feature type="binding site" evidence="11">
    <location>
        <position position="233"/>
    </location>
    <ligand>
        <name>ATP</name>
        <dbReference type="ChEBI" id="CHEBI:30616"/>
    </ligand>
</feature>
<organism evidence="13 14">
    <name type="scientific">Brevibacterium rongguiense</name>
    <dbReference type="NCBI Taxonomy" id="2695267"/>
    <lineage>
        <taxon>Bacteria</taxon>
        <taxon>Bacillati</taxon>
        <taxon>Actinomycetota</taxon>
        <taxon>Actinomycetes</taxon>
        <taxon>Micrococcales</taxon>
        <taxon>Brevibacteriaceae</taxon>
        <taxon>Brevibacterium</taxon>
    </lineage>
</organism>
<keyword evidence="2 11" id="KW-0963">Cytoplasm</keyword>
<evidence type="ECO:0000256" key="4">
    <source>
        <dbReference type="ARBA" id="ARBA00022741"/>
    </source>
</evidence>
<feature type="binding site" evidence="11">
    <location>
        <position position="35"/>
    </location>
    <ligand>
        <name>L-tyrosine</name>
        <dbReference type="ChEBI" id="CHEBI:58315"/>
    </ligand>
</feature>
<comment type="similarity">
    <text evidence="10 11">Belongs to the class-I aminoacyl-tRNA synthetase family. TyrS type 1 subfamily.</text>
</comment>
<dbReference type="AlphaFoldDB" id="A0A6N9H674"/>
<feature type="binding site" evidence="11">
    <location>
        <position position="174"/>
    </location>
    <ligand>
        <name>L-tyrosine</name>
        <dbReference type="ChEBI" id="CHEBI:58315"/>
    </ligand>
</feature>
<evidence type="ECO:0000256" key="12">
    <source>
        <dbReference type="PROSITE-ProRule" id="PRU00182"/>
    </source>
</evidence>
<dbReference type="Gene3D" id="3.40.50.620">
    <property type="entry name" value="HUPs"/>
    <property type="match status" value="1"/>
</dbReference>
<keyword evidence="14" id="KW-1185">Reference proteome</keyword>
<evidence type="ECO:0000256" key="2">
    <source>
        <dbReference type="ARBA" id="ARBA00022490"/>
    </source>
</evidence>
<dbReference type="Gene3D" id="1.10.240.10">
    <property type="entry name" value="Tyrosyl-Transfer RNA Synthetase"/>
    <property type="match status" value="1"/>
</dbReference>
<dbReference type="GO" id="GO:0004831">
    <property type="term" value="F:tyrosine-tRNA ligase activity"/>
    <property type="evidence" value="ECO:0007669"/>
    <property type="project" value="UniProtKB-UniRule"/>
</dbReference>
<protein>
    <recommendedName>
        <fullName evidence="11">Tyrosine--tRNA ligase</fullName>
        <ecNumber evidence="11">6.1.1.1</ecNumber>
    </recommendedName>
    <alternativeName>
        <fullName evidence="11">Tyrosyl-tRNA synthetase</fullName>
        <shortName evidence="11">TyrRS</shortName>
    </alternativeName>
</protein>
<evidence type="ECO:0000256" key="7">
    <source>
        <dbReference type="ARBA" id="ARBA00022917"/>
    </source>
</evidence>
<dbReference type="InterPro" id="IPR024088">
    <property type="entry name" value="Tyr-tRNA-ligase_bac-type"/>
</dbReference>
<evidence type="ECO:0000313" key="13">
    <source>
        <dbReference type="EMBL" id="MYM19449.1"/>
    </source>
</evidence>
<dbReference type="PROSITE" id="PS00178">
    <property type="entry name" value="AA_TRNA_LIGASE_I"/>
    <property type="match status" value="1"/>
</dbReference>
<keyword evidence="3 11" id="KW-0436">Ligase</keyword>
<dbReference type="EC" id="6.1.1.1" evidence="11"/>
<evidence type="ECO:0000256" key="6">
    <source>
        <dbReference type="ARBA" id="ARBA00022884"/>
    </source>
</evidence>
<comment type="caution">
    <text evidence="13">The sequence shown here is derived from an EMBL/GenBank/DDBJ whole genome shotgun (WGS) entry which is preliminary data.</text>
</comment>
<evidence type="ECO:0000256" key="11">
    <source>
        <dbReference type="HAMAP-Rule" id="MF_02006"/>
    </source>
</evidence>
<dbReference type="PRINTS" id="PR01040">
    <property type="entry name" value="TRNASYNTHTYR"/>
</dbReference>
<proteinExistence type="inferred from homology"/>